<protein>
    <submittedName>
        <fullName evidence="1">Uncharacterized protein</fullName>
    </submittedName>
</protein>
<proteinExistence type="predicted"/>
<dbReference type="Proteomes" id="UP000215127">
    <property type="component" value="Chromosome 3"/>
</dbReference>
<name>A0A1X7RP54_ZYMT9</name>
<accession>A0A1X7RP54</accession>
<evidence type="ECO:0000313" key="2">
    <source>
        <dbReference type="Proteomes" id="UP000215127"/>
    </source>
</evidence>
<reference evidence="1 2" key="1">
    <citation type="submission" date="2016-06" db="EMBL/GenBank/DDBJ databases">
        <authorList>
            <person name="Kjaerup R.B."/>
            <person name="Dalgaard T.S."/>
            <person name="Juul-Madsen H.R."/>
        </authorList>
    </citation>
    <scope>NUCLEOTIDE SEQUENCE [LARGE SCALE GENOMIC DNA]</scope>
</reference>
<organism evidence="1 2">
    <name type="scientific">Zymoseptoria tritici (strain ST99CH_3D7)</name>
    <dbReference type="NCBI Taxonomy" id="1276538"/>
    <lineage>
        <taxon>Eukaryota</taxon>
        <taxon>Fungi</taxon>
        <taxon>Dikarya</taxon>
        <taxon>Ascomycota</taxon>
        <taxon>Pezizomycotina</taxon>
        <taxon>Dothideomycetes</taxon>
        <taxon>Dothideomycetidae</taxon>
        <taxon>Mycosphaerellales</taxon>
        <taxon>Mycosphaerellaceae</taxon>
        <taxon>Zymoseptoria</taxon>
    </lineage>
</organism>
<keyword evidence="2" id="KW-1185">Reference proteome</keyword>
<evidence type="ECO:0000313" key="1">
    <source>
        <dbReference type="EMBL" id="SMQ49188.1"/>
    </source>
</evidence>
<dbReference type="EMBL" id="LT853694">
    <property type="protein sequence ID" value="SMQ49188.1"/>
    <property type="molecule type" value="Genomic_DNA"/>
</dbReference>
<gene>
    <name evidence="1" type="ORF">ZT3D7_G4339</name>
</gene>
<dbReference type="AlphaFoldDB" id="A0A1X7RP54"/>
<sequence>MACLRFARAVCQSPDASMGSPSSRQDIIASARTILHVISWQAVESGIRLSTGWRRCAYTRITVQLLGD</sequence>